<dbReference type="Pfam" id="PF00612">
    <property type="entry name" value="IQ"/>
    <property type="match status" value="10"/>
</dbReference>
<evidence type="ECO:0000313" key="15">
    <source>
        <dbReference type="RefSeq" id="XP_017772144.1"/>
    </source>
</evidence>
<keyword evidence="9" id="KW-0175">Coiled coil</keyword>
<dbReference type="Pfam" id="PF15780">
    <property type="entry name" value="ASH"/>
    <property type="match status" value="1"/>
</dbReference>
<dbReference type="Gene3D" id="1.20.5.190">
    <property type="match status" value="14"/>
</dbReference>
<gene>
    <name evidence="15" type="primary">LOC108559387</name>
</gene>
<evidence type="ECO:0000256" key="2">
    <source>
        <dbReference type="ARBA" id="ARBA00004496"/>
    </source>
</evidence>
<evidence type="ECO:0000256" key="4">
    <source>
        <dbReference type="ARBA" id="ARBA00022553"/>
    </source>
</evidence>
<dbReference type="PROSITE" id="PS50021">
    <property type="entry name" value="CH"/>
    <property type="match status" value="1"/>
</dbReference>
<dbReference type="InterPro" id="IPR031549">
    <property type="entry name" value="ASH"/>
</dbReference>
<keyword evidence="11" id="KW-0131">Cell cycle</keyword>
<dbReference type="Gene3D" id="1.10.418.10">
    <property type="entry name" value="Calponin-like domain"/>
    <property type="match status" value="1"/>
</dbReference>
<dbReference type="GeneID" id="108559387"/>
<dbReference type="CDD" id="cd23767">
    <property type="entry name" value="IQCD"/>
    <property type="match status" value="1"/>
</dbReference>
<dbReference type="SUPFAM" id="SSF52540">
    <property type="entry name" value="P-loop containing nucleoside triphosphate hydrolases"/>
    <property type="match status" value="3"/>
</dbReference>
<sequence>MFFQVNVTPEAKPRKKSMVKPPNESEEISVLSLAPFTANPKIFFEDIPVGKEAKRLLCIKNPTKNPIELIITKAPPPERQVSFNWGEKLIEAASEEIFEINWISMKGGPWRDNITFEDGYKIKRDVPITFKSLPPKVTKKPLKRAIVNIKPALKIHKASVPLRKSPKKTMKAKQLNPIITIDSPLRRQTYDVDDKENFNLALSSTLKDNVYASPASSLFNLEPSNNTYTMNKANKKKLNESCTFEDSLEIKSPMKLEEPSPIKRLQSLAFTPLVNHSLTSRLKDINFTPDNNPLFNPSICSTGEKSQNIFNFENEKSQSSFNLETADKEVSPVNLSTETYVKGNNSFETYVKGNLSGETYVKNTSTCTYIKDDSIGDLGALGSPVVMKKPEVPSAKSIIEADMWATEPQKKPKQLDMIAEESSSFSCENLTPSKSFNIRKRKSHFVNMASPPKRLQREENKDWGRKSITTKKTKMNMTLNLKQFINKSKTNLVESDLVVLHNPDAFLSSNPYFYAETGKGFDPFMSATLYYEPKWMDEQEERFKKWLNALLTPPEELSANSDGPKDISRLWQECNRKEVEKPLSKEEISNKVHVKGHLEVLRRNALAIFRSREMSEVLSKSVKMVENKKFEIRADRDVHLNLSLQSEVMSLFLSYNPLWLRIGLEVVFGFKLKLTSNSDVLGLSKFLLQYYFSEPYLLKKYKSVHASNYTAEINKHMLKKFLMLVYFLDRSKNNKLIPHDPCLFCKNAVIKESRELLIKFSSLLLHAIGDITKSLRLIGYVVSYKQTYIHEFEYAIENLGVDLRDGVRLVRIMEIILLRDDLTKSLRVPAISRIQKVHNMKIAFKALVDAEYEILHEIEPKEIVDGYREKTLSFLWQIIHKFEGPRMKKAVITVQHWWNCLSMVIKRRILKKRFEMRNNAARLIQVWYKRQTYRSRLEFFIPLLRQYLKLMKETRAAIKIQARFRMYVLRKRFVSLRKSVVAIQSFSRKWLVKLQMHVKLAAVLRIQSTARTYLARKRFMTLKATVHYVEHMYFAKKSMQVQRDSFLKLKQSAIVIQRKFRATKLMETEKQRYLEIRGSVITIQRAFKAYKDKHEYQQLRLATIYVQQRFRCLKLMEMEKVKYLEKKNAIVVMQRWIRARNERKNYVSLRNAVVLVQRRFRAAQLMKSEREQYVKKRDAIVAIQRAFRARKERKHFVELRRSVVIVQERYKALKLMQFERENYVKLKTSTVKIQRAFRAYQDRRNYLELKRVVINLQRRYKASKLMQIQRDRYSKLRDSTIKIQRRFKAYVVRKSYLELRKATINVQLRYRSLKLMQAERDHYQRIRESSIKIQRAYKAFGERKNYLELRRSVVTIQQRYRALKLMRLERANYLKLKDSSVKIQNKFRAYKERTSYLELKRCVAVIQCRFRAQKVMELERRNYQTLRKSAIKVQSYYRAYSACNSYLRLHRSVVNVQLRYRAVKLMRLERRKYLQLKDSCIKIQSCFRTRVQRKNYLKLRGAAVVVQRRFRASILMKLEKEKYERLRESTVKIQRAFRTYCDRKKYLELRRAAVVIQRRYRAVKLMRLERRKYLQLKDCCIKIQRCFRTRVQRKNYLELREAAVVAQRRFRASILMKLEKEKYEILRESTMKIQRAFRAHCERKKYLELRGAATVVQRRFRALMLMKVVKEIYERLRESTVKIQRGFRAQCERKKYLELRRAAVVIQRRYRALRMMRFESQKYLKCRESIVKIQRAYRTFVECKKYSQLRRAVVVVQCRYRSLMMMREERGKYVTLRESAIKIQRAFRARQERRSIMDPELQKIRKEKNSATKIQAAWRGYKVRKAMSLDLQQIRTRVKAVDAVPEKTLGQRRIRALKILIDSYSSLLQMIRALQDLDYITRRSQESCLQLSKEGPENLFAMVISTARSLPDMQACQLATSILINFCKYEKSRNNCWYPQYLEEFVKVMLHWCDKEGDLFPHFCTLFWLYTHDPEWLECIKKLPNLEQSFAKMKTLSERKAKMVVKSYNSKQASTFSAYTKLPLPSLKPDWGYECKDKPRIFTNSLHALKSILDKLYKH</sequence>
<keyword evidence="14" id="KW-1185">Reference proteome</keyword>
<evidence type="ECO:0000256" key="12">
    <source>
        <dbReference type="SAM" id="MobiDB-lite"/>
    </source>
</evidence>
<feature type="domain" description="Calponin-homology (CH)" evidence="13">
    <location>
        <begin position="751"/>
        <end position="883"/>
    </location>
</feature>
<dbReference type="InterPro" id="IPR036872">
    <property type="entry name" value="CH_dom_sf"/>
</dbReference>
<evidence type="ECO:0000313" key="14">
    <source>
        <dbReference type="Proteomes" id="UP000695000"/>
    </source>
</evidence>
<keyword evidence="8" id="KW-0112">Calmodulin-binding</keyword>
<keyword evidence="10" id="KW-0539">Nucleus</keyword>
<dbReference type="Pfam" id="PF00307">
    <property type="entry name" value="CH"/>
    <property type="match status" value="1"/>
</dbReference>
<dbReference type="InterPro" id="IPR027417">
    <property type="entry name" value="P-loop_NTPase"/>
</dbReference>
<dbReference type="CDD" id="cd21223">
    <property type="entry name" value="CH_ASPM_rpt1"/>
    <property type="match status" value="1"/>
</dbReference>
<protein>
    <submittedName>
        <fullName evidence="15">Protein abnormal spindle</fullName>
    </submittedName>
</protein>
<dbReference type="PROSITE" id="PS50096">
    <property type="entry name" value="IQ"/>
    <property type="match status" value="13"/>
</dbReference>
<dbReference type="PANTHER" id="PTHR22706:SF1">
    <property type="entry name" value="ASSEMBLY FACTOR FOR SPINDLE MICROTUBULES"/>
    <property type="match status" value="1"/>
</dbReference>
<dbReference type="SUPFAM" id="SSF47576">
    <property type="entry name" value="Calponin-homology domain, CH-domain"/>
    <property type="match status" value="1"/>
</dbReference>
<evidence type="ECO:0000256" key="3">
    <source>
        <dbReference type="ARBA" id="ARBA00022490"/>
    </source>
</evidence>
<evidence type="ECO:0000256" key="7">
    <source>
        <dbReference type="ARBA" id="ARBA00022776"/>
    </source>
</evidence>
<keyword evidence="4" id="KW-0597">Phosphoprotein</keyword>
<dbReference type="RefSeq" id="XP_017772144.1">
    <property type="nucleotide sequence ID" value="XM_017916655.1"/>
</dbReference>
<evidence type="ECO:0000256" key="5">
    <source>
        <dbReference type="ARBA" id="ARBA00022618"/>
    </source>
</evidence>
<keyword evidence="6" id="KW-0677">Repeat</keyword>
<evidence type="ECO:0000256" key="1">
    <source>
        <dbReference type="ARBA" id="ARBA00004123"/>
    </source>
</evidence>
<dbReference type="InterPro" id="IPR001715">
    <property type="entry name" value="CH_dom"/>
</dbReference>
<feature type="region of interest" description="Disordered" evidence="12">
    <location>
        <begin position="1"/>
        <end position="21"/>
    </location>
</feature>
<dbReference type="InterPro" id="IPR051185">
    <property type="entry name" value="ASPM"/>
</dbReference>
<accession>A0ABM1MC44</accession>
<dbReference type="PANTHER" id="PTHR22706">
    <property type="entry name" value="ASSEMBLY FACTOR FOR SPINDLE MICROTUBULES"/>
    <property type="match status" value="1"/>
</dbReference>
<evidence type="ECO:0000256" key="10">
    <source>
        <dbReference type="ARBA" id="ARBA00023242"/>
    </source>
</evidence>
<evidence type="ECO:0000256" key="6">
    <source>
        <dbReference type="ARBA" id="ARBA00022737"/>
    </source>
</evidence>
<name>A0ABM1MC44_NICVS</name>
<keyword evidence="7" id="KW-0498">Mitosis</keyword>
<evidence type="ECO:0000256" key="11">
    <source>
        <dbReference type="ARBA" id="ARBA00023306"/>
    </source>
</evidence>
<comment type="subcellular location">
    <subcellularLocation>
        <location evidence="2">Cytoplasm</location>
    </subcellularLocation>
    <subcellularLocation>
        <location evidence="1">Nucleus</location>
    </subcellularLocation>
</comment>
<dbReference type="SMART" id="SM00015">
    <property type="entry name" value="IQ"/>
    <property type="match status" value="25"/>
</dbReference>
<dbReference type="InterPro" id="IPR000048">
    <property type="entry name" value="IQ_motif_EF-hand-BS"/>
</dbReference>
<proteinExistence type="predicted"/>
<keyword evidence="3" id="KW-0963">Cytoplasm</keyword>
<evidence type="ECO:0000256" key="9">
    <source>
        <dbReference type="ARBA" id="ARBA00023054"/>
    </source>
</evidence>
<organism evidence="14 15">
    <name type="scientific">Nicrophorus vespilloides</name>
    <name type="common">Boreal carrion beetle</name>
    <dbReference type="NCBI Taxonomy" id="110193"/>
    <lineage>
        <taxon>Eukaryota</taxon>
        <taxon>Metazoa</taxon>
        <taxon>Ecdysozoa</taxon>
        <taxon>Arthropoda</taxon>
        <taxon>Hexapoda</taxon>
        <taxon>Insecta</taxon>
        <taxon>Pterygota</taxon>
        <taxon>Neoptera</taxon>
        <taxon>Endopterygota</taxon>
        <taxon>Coleoptera</taxon>
        <taxon>Polyphaga</taxon>
        <taxon>Staphyliniformia</taxon>
        <taxon>Silphidae</taxon>
        <taxon>Nicrophorinae</taxon>
        <taxon>Nicrophorus</taxon>
    </lineage>
</organism>
<evidence type="ECO:0000256" key="8">
    <source>
        <dbReference type="ARBA" id="ARBA00022860"/>
    </source>
</evidence>
<evidence type="ECO:0000259" key="13">
    <source>
        <dbReference type="PROSITE" id="PS50021"/>
    </source>
</evidence>
<reference evidence="15" key="1">
    <citation type="submission" date="2025-08" db="UniProtKB">
        <authorList>
            <consortium name="RefSeq"/>
        </authorList>
    </citation>
    <scope>IDENTIFICATION</scope>
    <source>
        <tissue evidence="15">Whole Larva</tissue>
    </source>
</reference>
<keyword evidence="5" id="KW-0132">Cell division</keyword>
<dbReference type="Proteomes" id="UP000695000">
    <property type="component" value="Unplaced"/>
</dbReference>